<dbReference type="PANTHER" id="PTHR46401:SF2">
    <property type="entry name" value="GLYCOSYLTRANSFERASE WBBK-RELATED"/>
    <property type="match status" value="1"/>
</dbReference>
<comment type="caution">
    <text evidence="3">The sequence shown here is derived from an EMBL/GenBank/DDBJ whole genome shotgun (WGS) entry which is preliminary data.</text>
</comment>
<dbReference type="Pfam" id="PF13579">
    <property type="entry name" value="Glyco_trans_4_4"/>
    <property type="match status" value="1"/>
</dbReference>
<dbReference type="CDD" id="cd03801">
    <property type="entry name" value="GT4_PimA-like"/>
    <property type="match status" value="1"/>
</dbReference>
<dbReference type="Proteomes" id="UP001597216">
    <property type="component" value="Unassembled WGS sequence"/>
</dbReference>
<dbReference type="PANTHER" id="PTHR46401">
    <property type="entry name" value="GLYCOSYLTRANSFERASE WBBK-RELATED"/>
    <property type="match status" value="1"/>
</dbReference>
<dbReference type="InterPro" id="IPR028098">
    <property type="entry name" value="Glyco_trans_4-like_N"/>
</dbReference>
<dbReference type="Pfam" id="PF13692">
    <property type="entry name" value="Glyco_trans_1_4"/>
    <property type="match status" value="1"/>
</dbReference>
<evidence type="ECO:0000259" key="2">
    <source>
        <dbReference type="Pfam" id="PF13579"/>
    </source>
</evidence>
<organism evidence="3 4">
    <name type="scientific">Phenylobacterium conjunctum</name>
    <dbReference type="NCBI Taxonomy" id="1298959"/>
    <lineage>
        <taxon>Bacteria</taxon>
        <taxon>Pseudomonadati</taxon>
        <taxon>Pseudomonadota</taxon>
        <taxon>Alphaproteobacteria</taxon>
        <taxon>Caulobacterales</taxon>
        <taxon>Caulobacteraceae</taxon>
        <taxon>Phenylobacterium</taxon>
    </lineage>
</organism>
<feature type="domain" description="Glycosyltransferase subfamily 4-like N-terminal" evidence="2">
    <location>
        <begin position="21"/>
        <end position="183"/>
    </location>
</feature>
<reference evidence="4" key="1">
    <citation type="journal article" date="2019" name="Int. J. Syst. Evol. Microbiol.">
        <title>The Global Catalogue of Microorganisms (GCM) 10K type strain sequencing project: providing services to taxonomists for standard genome sequencing and annotation.</title>
        <authorList>
            <consortium name="The Broad Institute Genomics Platform"/>
            <consortium name="The Broad Institute Genome Sequencing Center for Infectious Disease"/>
            <person name="Wu L."/>
            <person name="Ma J."/>
        </authorList>
    </citation>
    <scope>NUCLEOTIDE SEQUENCE [LARGE SCALE GENOMIC DNA]</scope>
    <source>
        <strain evidence="4">CCUG 55074</strain>
    </source>
</reference>
<dbReference type="SUPFAM" id="SSF53756">
    <property type="entry name" value="UDP-Glycosyltransferase/glycogen phosphorylase"/>
    <property type="match status" value="1"/>
</dbReference>
<proteinExistence type="predicted"/>
<keyword evidence="4" id="KW-1185">Reference proteome</keyword>
<protein>
    <submittedName>
        <fullName evidence="3">Glycosyltransferase family 4 protein</fullName>
        <ecNumber evidence="3">2.4.-.-</ecNumber>
    </submittedName>
</protein>
<dbReference type="EMBL" id="JBHTLQ010000040">
    <property type="protein sequence ID" value="MFD1191988.1"/>
    <property type="molecule type" value="Genomic_DNA"/>
</dbReference>
<dbReference type="EC" id="2.4.-.-" evidence="3"/>
<dbReference type="GO" id="GO:0016757">
    <property type="term" value="F:glycosyltransferase activity"/>
    <property type="evidence" value="ECO:0007669"/>
    <property type="project" value="UniProtKB-KW"/>
</dbReference>
<dbReference type="Gene3D" id="3.40.50.2000">
    <property type="entry name" value="Glycogen Phosphorylase B"/>
    <property type="match status" value="2"/>
</dbReference>
<evidence type="ECO:0000313" key="4">
    <source>
        <dbReference type="Proteomes" id="UP001597216"/>
    </source>
</evidence>
<accession>A0ABW3T4V0</accession>
<gene>
    <name evidence="3" type="ORF">ACFQ27_15465</name>
</gene>
<sequence length="388" mass="41917">MKGIKGKARVLLVGPLPPTKGGMTTFMLNLMRSHLADEFEFIGFTTSRPPKPNAVDNWGYRAIFSGGIKRAASGILVTLGHLLKFPAVVLARRIEVIQIQSPDYQAFWEACIYALMARALGVPTIMRIGGAFDAFVGQSGPAARWMVRQALNLPQIVIAQSALSQDYIVAAGRRGRIIIVPNWVQQPTQLPPFATPTEPPVFLFIAGTDARRKGIEDVIGAATILAAEGSPARFQLVAMPQILQDRVAELALSNILAVEGFLEHEAIFERMRCATALLLPSYGEGFPNSLIEAMAVGTPAIVTPVGAIPEIVRDGGAITVPVADRRALADAAHRIATDKELRSRLSSEAVDIIVHNYTAHKALTVLEASYRSLIAARSQQNETPRTDS</sequence>
<evidence type="ECO:0000256" key="1">
    <source>
        <dbReference type="ARBA" id="ARBA00022679"/>
    </source>
</evidence>
<evidence type="ECO:0000313" key="3">
    <source>
        <dbReference type="EMBL" id="MFD1191988.1"/>
    </source>
</evidence>
<keyword evidence="3" id="KW-0328">Glycosyltransferase</keyword>
<name>A0ABW3T4V0_9CAUL</name>
<dbReference type="RefSeq" id="WP_377354215.1">
    <property type="nucleotide sequence ID" value="NZ_JBHTLQ010000040.1"/>
</dbReference>
<keyword evidence="1 3" id="KW-0808">Transferase</keyword>